<dbReference type="InterPro" id="IPR050595">
    <property type="entry name" value="Bact_response_regulator"/>
</dbReference>
<dbReference type="EMBL" id="LAZR01063476">
    <property type="protein sequence ID" value="KKK59446.1"/>
    <property type="molecule type" value="Genomic_DNA"/>
</dbReference>
<name>A0A0F8ZHK1_9ZZZZ</name>
<proteinExistence type="predicted"/>
<evidence type="ECO:0000256" key="1">
    <source>
        <dbReference type="ARBA" id="ARBA00022553"/>
    </source>
</evidence>
<accession>A0A0F8ZHK1</accession>
<dbReference type="Pfam" id="PF00072">
    <property type="entry name" value="Response_reg"/>
    <property type="match status" value="1"/>
</dbReference>
<dbReference type="Gene3D" id="3.40.50.2300">
    <property type="match status" value="1"/>
</dbReference>
<dbReference type="GO" id="GO:0000160">
    <property type="term" value="P:phosphorelay signal transduction system"/>
    <property type="evidence" value="ECO:0007669"/>
    <property type="project" value="InterPro"/>
</dbReference>
<dbReference type="PROSITE" id="PS50110">
    <property type="entry name" value="RESPONSE_REGULATORY"/>
    <property type="match status" value="1"/>
</dbReference>
<gene>
    <name evidence="3" type="ORF">LCGC14_3034330</name>
</gene>
<dbReference type="PANTHER" id="PTHR44591">
    <property type="entry name" value="STRESS RESPONSE REGULATOR PROTEIN 1"/>
    <property type="match status" value="1"/>
</dbReference>
<dbReference type="AlphaFoldDB" id="A0A0F8ZHK1"/>
<organism evidence="3">
    <name type="scientific">marine sediment metagenome</name>
    <dbReference type="NCBI Taxonomy" id="412755"/>
    <lineage>
        <taxon>unclassified sequences</taxon>
        <taxon>metagenomes</taxon>
        <taxon>ecological metagenomes</taxon>
    </lineage>
</organism>
<evidence type="ECO:0000259" key="2">
    <source>
        <dbReference type="PROSITE" id="PS50110"/>
    </source>
</evidence>
<sequence length="95" mass="10395">MVEENAKQPAKVLVVDDNEQNLELLVAYLEDIDCRIVTAMSGEGALDIIKQGGIDLVLLDVMMPKMEHSFGKFRDGVLKAVIGNASVTITTYQTI</sequence>
<evidence type="ECO:0000313" key="3">
    <source>
        <dbReference type="EMBL" id="KKK59446.1"/>
    </source>
</evidence>
<feature type="domain" description="Response regulatory" evidence="2">
    <location>
        <begin position="11"/>
        <end position="95"/>
    </location>
</feature>
<dbReference type="InterPro" id="IPR001789">
    <property type="entry name" value="Sig_transdc_resp-reg_receiver"/>
</dbReference>
<reference evidence="3" key="1">
    <citation type="journal article" date="2015" name="Nature">
        <title>Complex archaea that bridge the gap between prokaryotes and eukaryotes.</title>
        <authorList>
            <person name="Spang A."/>
            <person name="Saw J.H."/>
            <person name="Jorgensen S.L."/>
            <person name="Zaremba-Niedzwiedzka K."/>
            <person name="Martijn J."/>
            <person name="Lind A.E."/>
            <person name="van Eijk R."/>
            <person name="Schleper C."/>
            <person name="Guy L."/>
            <person name="Ettema T.J."/>
        </authorList>
    </citation>
    <scope>NUCLEOTIDE SEQUENCE</scope>
</reference>
<dbReference type="SUPFAM" id="SSF52172">
    <property type="entry name" value="CheY-like"/>
    <property type="match status" value="1"/>
</dbReference>
<keyword evidence="1" id="KW-0597">Phosphoprotein</keyword>
<comment type="caution">
    <text evidence="3">The sequence shown here is derived from an EMBL/GenBank/DDBJ whole genome shotgun (WGS) entry which is preliminary data.</text>
</comment>
<protein>
    <recommendedName>
        <fullName evidence="2">Response regulatory domain-containing protein</fullName>
    </recommendedName>
</protein>
<dbReference type="InterPro" id="IPR011006">
    <property type="entry name" value="CheY-like_superfamily"/>
</dbReference>
<dbReference type="PANTHER" id="PTHR44591:SF3">
    <property type="entry name" value="RESPONSE REGULATORY DOMAIN-CONTAINING PROTEIN"/>
    <property type="match status" value="1"/>
</dbReference>